<dbReference type="AlphaFoldDB" id="A0A0B2VGW5"/>
<evidence type="ECO:0000256" key="4">
    <source>
        <dbReference type="ARBA" id="ARBA00022989"/>
    </source>
</evidence>
<proteinExistence type="predicted"/>
<dbReference type="STRING" id="6265.A0A0B2VGW5"/>
<evidence type="ECO:0000256" key="9">
    <source>
        <dbReference type="ARBA" id="ARBA00023224"/>
    </source>
</evidence>
<dbReference type="PANTHER" id="PTHR24246:SF27">
    <property type="entry name" value="ADENOSINE RECEPTOR, ISOFORM A"/>
    <property type="match status" value="1"/>
</dbReference>
<dbReference type="GO" id="GO:0005886">
    <property type="term" value="C:plasma membrane"/>
    <property type="evidence" value="ECO:0007669"/>
    <property type="project" value="UniProtKB-SubCell"/>
</dbReference>
<keyword evidence="4 10" id="KW-1133">Transmembrane helix</keyword>
<evidence type="ECO:0000256" key="2">
    <source>
        <dbReference type="ARBA" id="ARBA00022475"/>
    </source>
</evidence>
<dbReference type="EMBL" id="JPKZ01001678">
    <property type="protein sequence ID" value="KHN80768.1"/>
    <property type="molecule type" value="Genomic_DNA"/>
</dbReference>
<dbReference type="CDD" id="cd00637">
    <property type="entry name" value="7tm_classA_rhodopsin-like"/>
    <property type="match status" value="1"/>
</dbReference>
<dbReference type="OrthoDB" id="5859765at2759"/>
<evidence type="ECO:0000313" key="12">
    <source>
        <dbReference type="EMBL" id="KHN80768.1"/>
    </source>
</evidence>
<feature type="transmembrane region" description="Helical" evidence="10">
    <location>
        <begin position="199"/>
        <end position="220"/>
    </location>
</feature>
<protein>
    <submittedName>
        <fullName evidence="12">Beta-2 adrenergic receptor</fullName>
    </submittedName>
</protein>
<evidence type="ECO:0000256" key="3">
    <source>
        <dbReference type="ARBA" id="ARBA00022692"/>
    </source>
</evidence>
<dbReference type="Pfam" id="PF10320">
    <property type="entry name" value="7TM_GPCR_Srsx"/>
    <property type="match status" value="1"/>
</dbReference>
<keyword evidence="2" id="KW-1003">Cell membrane</keyword>
<keyword evidence="13" id="KW-1185">Reference proteome</keyword>
<dbReference type="InterPro" id="IPR019424">
    <property type="entry name" value="7TM_GPCR_Srsx"/>
</dbReference>
<evidence type="ECO:0000259" key="11">
    <source>
        <dbReference type="PROSITE" id="PS50262"/>
    </source>
</evidence>
<gene>
    <name evidence="12" type="primary">ADRB2</name>
    <name evidence="12" type="ORF">Tcan_09844</name>
</gene>
<accession>A0A0B2VGW5</accession>
<comment type="caution">
    <text evidence="12">The sequence shown here is derived from an EMBL/GenBank/DDBJ whole genome shotgun (WGS) entry which is preliminary data.</text>
</comment>
<dbReference type="InterPro" id="IPR017452">
    <property type="entry name" value="GPCR_Rhodpsn_7TM"/>
</dbReference>
<evidence type="ECO:0000256" key="5">
    <source>
        <dbReference type="ARBA" id="ARBA00023040"/>
    </source>
</evidence>
<dbReference type="PRINTS" id="PR00237">
    <property type="entry name" value="GPCRRHODOPSN"/>
</dbReference>
<keyword evidence="9" id="KW-0807">Transducer</keyword>
<dbReference type="Gene3D" id="1.20.1070.10">
    <property type="entry name" value="Rhodopsin 7-helix transmembrane proteins"/>
    <property type="match status" value="1"/>
</dbReference>
<feature type="transmembrane region" description="Helical" evidence="10">
    <location>
        <begin position="158"/>
        <end position="179"/>
    </location>
</feature>
<dbReference type="OMA" id="WIRVCIS"/>
<keyword evidence="3 10" id="KW-0812">Transmembrane</keyword>
<dbReference type="PROSITE" id="PS50262">
    <property type="entry name" value="G_PROTEIN_RECEP_F1_2"/>
    <property type="match status" value="1"/>
</dbReference>
<keyword evidence="8" id="KW-0325">Glycoprotein</keyword>
<sequence>MATKADESRKYQVVHISNEQLKKITTKRRHQMEDAVSTLIRVVRVPLAVLSVIQNLLIVIVVLRYPTLKKNVSNLLIAQLGFADFIFGVGLCIRIAITEVHISTGMFTFESFECLCYGSVTILGVHLSQTTMLMIAVDRLFCIRFPHHYRTMQKSGFSWIRVCISVIYSLVGTGAQFIHTEAGRSVYSCSAGASWNVYYRIYWVLFAAVLSFFICGLYLISIPPLRRSSADSFIRCHRSAVITMTTIIISYCIFWCLPNFTYFLCVLFNAEHSILGGAIYFMSLGSGLFAVLNLYLYIWKHREFRYCFLNMFTCGPIRRSAADCSGVGVFKPIHPVSV</sequence>
<dbReference type="InterPro" id="IPR000276">
    <property type="entry name" value="GPCR_Rhodpsn"/>
</dbReference>
<dbReference type="PANTHER" id="PTHR24246">
    <property type="entry name" value="OLFACTORY RECEPTOR AND ADENOSINE RECEPTOR"/>
    <property type="match status" value="1"/>
</dbReference>
<evidence type="ECO:0000256" key="6">
    <source>
        <dbReference type="ARBA" id="ARBA00023136"/>
    </source>
</evidence>
<evidence type="ECO:0000256" key="10">
    <source>
        <dbReference type="SAM" id="Phobius"/>
    </source>
</evidence>
<dbReference type="GO" id="GO:0004930">
    <property type="term" value="F:G protein-coupled receptor activity"/>
    <property type="evidence" value="ECO:0007669"/>
    <property type="project" value="UniProtKB-KW"/>
</dbReference>
<feature type="transmembrane region" description="Helical" evidence="10">
    <location>
        <begin position="42"/>
        <end position="63"/>
    </location>
</feature>
<dbReference type="Proteomes" id="UP000031036">
    <property type="component" value="Unassembled WGS sequence"/>
</dbReference>
<organism evidence="12 13">
    <name type="scientific">Toxocara canis</name>
    <name type="common">Canine roundworm</name>
    <dbReference type="NCBI Taxonomy" id="6265"/>
    <lineage>
        <taxon>Eukaryota</taxon>
        <taxon>Metazoa</taxon>
        <taxon>Ecdysozoa</taxon>
        <taxon>Nematoda</taxon>
        <taxon>Chromadorea</taxon>
        <taxon>Rhabditida</taxon>
        <taxon>Spirurina</taxon>
        <taxon>Ascaridomorpha</taxon>
        <taxon>Ascaridoidea</taxon>
        <taxon>Toxocaridae</taxon>
        <taxon>Toxocara</taxon>
    </lineage>
</organism>
<keyword evidence="5" id="KW-0297">G-protein coupled receptor</keyword>
<feature type="transmembrane region" description="Helical" evidence="10">
    <location>
        <begin position="274"/>
        <end position="298"/>
    </location>
</feature>
<feature type="transmembrane region" description="Helical" evidence="10">
    <location>
        <begin position="75"/>
        <end position="97"/>
    </location>
</feature>
<dbReference type="SMART" id="SM01381">
    <property type="entry name" value="7TM_GPCR_Srsx"/>
    <property type="match status" value="1"/>
</dbReference>
<dbReference type="SUPFAM" id="SSF81321">
    <property type="entry name" value="Family A G protein-coupled receptor-like"/>
    <property type="match status" value="1"/>
</dbReference>
<name>A0A0B2VGW5_TOXCA</name>
<comment type="subcellular location">
    <subcellularLocation>
        <location evidence="1">Cell membrane</location>
        <topology evidence="1">Multi-pass membrane protein</topology>
    </subcellularLocation>
</comment>
<evidence type="ECO:0000256" key="8">
    <source>
        <dbReference type="ARBA" id="ARBA00023180"/>
    </source>
</evidence>
<feature type="transmembrane region" description="Helical" evidence="10">
    <location>
        <begin position="241"/>
        <end position="262"/>
    </location>
</feature>
<reference evidence="12 13" key="1">
    <citation type="submission" date="2014-11" db="EMBL/GenBank/DDBJ databases">
        <title>Genetic blueprint of the zoonotic pathogen Toxocara canis.</title>
        <authorList>
            <person name="Zhu X.-Q."/>
            <person name="Korhonen P.K."/>
            <person name="Cai H."/>
            <person name="Young N.D."/>
            <person name="Nejsum P."/>
            <person name="von Samson-Himmelstjerna G."/>
            <person name="Boag P.R."/>
            <person name="Tan P."/>
            <person name="Li Q."/>
            <person name="Min J."/>
            <person name="Yang Y."/>
            <person name="Wang X."/>
            <person name="Fang X."/>
            <person name="Hall R.S."/>
            <person name="Hofmann A."/>
            <person name="Sternberg P.W."/>
            <person name="Jex A.R."/>
            <person name="Gasser R.B."/>
        </authorList>
    </citation>
    <scope>NUCLEOTIDE SEQUENCE [LARGE SCALE GENOMIC DNA]</scope>
    <source>
        <strain evidence="12">PN_DK_2014</strain>
    </source>
</reference>
<evidence type="ECO:0000256" key="1">
    <source>
        <dbReference type="ARBA" id="ARBA00004651"/>
    </source>
</evidence>
<evidence type="ECO:0000256" key="7">
    <source>
        <dbReference type="ARBA" id="ARBA00023170"/>
    </source>
</evidence>
<evidence type="ECO:0000313" key="13">
    <source>
        <dbReference type="Proteomes" id="UP000031036"/>
    </source>
</evidence>
<keyword evidence="6 10" id="KW-0472">Membrane</keyword>
<keyword evidence="7 12" id="KW-0675">Receptor</keyword>
<feature type="domain" description="G-protein coupled receptors family 1 profile" evidence="11">
    <location>
        <begin position="54"/>
        <end position="297"/>
    </location>
</feature>